<dbReference type="SUPFAM" id="SSF57667">
    <property type="entry name" value="beta-beta-alpha zinc fingers"/>
    <property type="match status" value="5"/>
</dbReference>
<feature type="region of interest" description="Disordered" evidence="10">
    <location>
        <begin position="1496"/>
        <end position="1543"/>
    </location>
</feature>
<dbReference type="InterPro" id="IPR036236">
    <property type="entry name" value="Znf_C2H2_sf"/>
</dbReference>
<feature type="compositionally biased region" description="Acidic residues" evidence="10">
    <location>
        <begin position="2917"/>
        <end position="2944"/>
    </location>
</feature>
<feature type="compositionally biased region" description="Polar residues" evidence="10">
    <location>
        <begin position="1366"/>
        <end position="1378"/>
    </location>
</feature>
<feature type="compositionally biased region" description="Polar residues" evidence="10">
    <location>
        <begin position="1704"/>
        <end position="1723"/>
    </location>
</feature>
<feature type="compositionally biased region" description="Polar residues" evidence="10">
    <location>
        <begin position="1741"/>
        <end position="1793"/>
    </location>
</feature>
<feature type="compositionally biased region" description="Basic and acidic residues" evidence="10">
    <location>
        <begin position="319"/>
        <end position="331"/>
    </location>
</feature>
<dbReference type="PANTHER" id="PTHR45944">
    <property type="entry name" value="SCHNURRI, ISOFORM F"/>
    <property type="match status" value="1"/>
</dbReference>
<evidence type="ECO:0000256" key="3">
    <source>
        <dbReference type="ARBA" id="ARBA00022737"/>
    </source>
</evidence>
<dbReference type="Pfam" id="PF00096">
    <property type="entry name" value="zf-C2H2"/>
    <property type="match status" value="2"/>
</dbReference>
<feature type="compositionally biased region" description="Low complexity" evidence="10">
    <location>
        <begin position="1007"/>
        <end position="1021"/>
    </location>
</feature>
<dbReference type="PANTHER" id="PTHR45944:SF2">
    <property type="entry name" value="SCHNURRI, ISOFORM F"/>
    <property type="match status" value="1"/>
</dbReference>
<feature type="compositionally biased region" description="Polar residues" evidence="10">
    <location>
        <begin position="2949"/>
        <end position="2964"/>
    </location>
</feature>
<feature type="region of interest" description="Disordered" evidence="10">
    <location>
        <begin position="4393"/>
        <end position="4422"/>
    </location>
</feature>
<keyword evidence="5" id="KW-0862">Zinc</keyword>
<feature type="compositionally biased region" description="Basic and acidic residues" evidence="10">
    <location>
        <begin position="2748"/>
        <end position="2767"/>
    </location>
</feature>
<feature type="region of interest" description="Disordered" evidence="10">
    <location>
        <begin position="3072"/>
        <end position="3264"/>
    </location>
</feature>
<keyword evidence="7" id="KW-0804">Transcription</keyword>
<feature type="compositionally biased region" description="Low complexity" evidence="10">
    <location>
        <begin position="3590"/>
        <end position="3601"/>
    </location>
</feature>
<feature type="region of interest" description="Disordered" evidence="10">
    <location>
        <begin position="3963"/>
        <end position="3982"/>
    </location>
</feature>
<feature type="domain" description="C2H2-type" evidence="11">
    <location>
        <begin position="2844"/>
        <end position="2871"/>
    </location>
</feature>
<feature type="compositionally biased region" description="Low complexity" evidence="10">
    <location>
        <begin position="3452"/>
        <end position="3463"/>
    </location>
</feature>
<feature type="compositionally biased region" description="Basic and acidic residues" evidence="10">
    <location>
        <begin position="3615"/>
        <end position="3624"/>
    </location>
</feature>
<keyword evidence="2" id="KW-0479">Metal-binding</keyword>
<dbReference type="Proteomes" id="UP000735302">
    <property type="component" value="Unassembled WGS sequence"/>
</dbReference>
<proteinExistence type="predicted"/>
<feature type="region of interest" description="Disordered" evidence="10">
    <location>
        <begin position="3759"/>
        <end position="3831"/>
    </location>
</feature>
<feature type="region of interest" description="Disordered" evidence="10">
    <location>
        <begin position="2011"/>
        <end position="2082"/>
    </location>
</feature>
<feature type="region of interest" description="Disordered" evidence="10">
    <location>
        <begin position="3665"/>
        <end position="3712"/>
    </location>
</feature>
<comment type="subcellular location">
    <subcellularLocation>
        <location evidence="1">Nucleus</location>
    </subcellularLocation>
</comment>
<feature type="region of interest" description="Disordered" evidence="10">
    <location>
        <begin position="1167"/>
        <end position="1208"/>
    </location>
</feature>
<feature type="compositionally biased region" description="Polar residues" evidence="10">
    <location>
        <begin position="1531"/>
        <end position="1543"/>
    </location>
</feature>
<keyword evidence="13" id="KW-1185">Reference proteome</keyword>
<name>A0AAV4B059_9GAST</name>
<feature type="region of interest" description="Disordered" evidence="10">
    <location>
        <begin position="1398"/>
        <end position="1418"/>
    </location>
</feature>
<accession>A0AAV4B059</accession>
<feature type="region of interest" description="Disordered" evidence="10">
    <location>
        <begin position="536"/>
        <end position="565"/>
    </location>
</feature>
<feature type="region of interest" description="Disordered" evidence="10">
    <location>
        <begin position="1697"/>
        <end position="1810"/>
    </location>
</feature>
<evidence type="ECO:0000256" key="7">
    <source>
        <dbReference type="ARBA" id="ARBA00023163"/>
    </source>
</evidence>
<feature type="compositionally biased region" description="Low complexity" evidence="10">
    <location>
        <begin position="2016"/>
        <end position="2036"/>
    </location>
</feature>
<feature type="compositionally biased region" description="Basic residues" evidence="10">
    <location>
        <begin position="1794"/>
        <end position="1806"/>
    </location>
</feature>
<evidence type="ECO:0000313" key="13">
    <source>
        <dbReference type="Proteomes" id="UP000735302"/>
    </source>
</evidence>
<protein>
    <submittedName>
        <fullName evidence="12">Zinc finger protein</fullName>
    </submittedName>
</protein>
<gene>
    <name evidence="12" type="ORF">PoB_003868600</name>
</gene>
<reference evidence="12 13" key="1">
    <citation type="journal article" date="2021" name="Elife">
        <title>Chloroplast acquisition without the gene transfer in kleptoplastic sea slugs, Plakobranchus ocellatus.</title>
        <authorList>
            <person name="Maeda T."/>
            <person name="Takahashi S."/>
            <person name="Yoshida T."/>
            <person name="Shimamura S."/>
            <person name="Takaki Y."/>
            <person name="Nagai Y."/>
            <person name="Toyoda A."/>
            <person name="Suzuki Y."/>
            <person name="Arimoto A."/>
            <person name="Ishii H."/>
            <person name="Satoh N."/>
            <person name="Nishiyama T."/>
            <person name="Hasebe M."/>
            <person name="Maruyama T."/>
            <person name="Minagawa J."/>
            <person name="Obokata J."/>
            <person name="Shigenobu S."/>
        </authorList>
    </citation>
    <scope>NUCLEOTIDE SEQUENCE [LARGE SCALE GENOMIC DNA]</scope>
</reference>
<comment type="caution">
    <text evidence="12">The sequence shown here is derived from an EMBL/GenBank/DDBJ whole genome shotgun (WGS) entry which is preliminary data.</text>
</comment>
<keyword evidence="8" id="KW-0539">Nucleus</keyword>
<dbReference type="SMART" id="SM00355">
    <property type="entry name" value="ZnF_C2H2"/>
    <property type="match status" value="9"/>
</dbReference>
<feature type="region of interest" description="Disordered" evidence="10">
    <location>
        <begin position="4466"/>
        <end position="4510"/>
    </location>
</feature>
<organism evidence="12 13">
    <name type="scientific">Plakobranchus ocellatus</name>
    <dbReference type="NCBI Taxonomy" id="259542"/>
    <lineage>
        <taxon>Eukaryota</taxon>
        <taxon>Metazoa</taxon>
        <taxon>Spiralia</taxon>
        <taxon>Lophotrochozoa</taxon>
        <taxon>Mollusca</taxon>
        <taxon>Gastropoda</taxon>
        <taxon>Heterobranchia</taxon>
        <taxon>Euthyneura</taxon>
        <taxon>Panpulmonata</taxon>
        <taxon>Sacoglossa</taxon>
        <taxon>Placobranchoidea</taxon>
        <taxon>Plakobranchidae</taxon>
        <taxon>Plakobranchus</taxon>
    </lineage>
</organism>
<feature type="compositionally biased region" description="Basic residues" evidence="10">
    <location>
        <begin position="3554"/>
        <end position="3570"/>
    </location>
</feature>
<feature type="domain" description="C2H2-type" evidence="11">
    <location>
        <begin position="4276"/>
        <end position="4303"/>
    </location>
</feature>
<feature type="region of interest" description="Disordered" evidence="10">
    <location>
        <begin position="2593"/>
        <end position="2617"/>
    </location>
</feature>
<feature type="domain" description="C2H2-type" evidence="11">
    <location>
        <begin position="600"/>
        <end position="629"/>
    </location>
</feature>
<feature type="compositionally biased region" description="Polar residues" evidence="10">
    <location>
        <begin position="53"/>
        <end position="66"/>
    </location>
</feature>
<feature type="region of interest" description="Disordered" evidence="10">
    <location>
        <begin position="4315"/>
        <end position="4345"/>
    </location>
</feature>
<feature type="compositionally biased region" description="Low complexity" evidence="10">
    <location>
        <begin position="2993"/>
        <end position="3004"/>
    </location>
</feature>
<feature type="compositionally biased region" description="Polar residues" evidence="10">
    <location>
        <begin position="3487"/>
        <end position="3496"/>
    </location>
</feature>
<feature type="region of interest" description="Disordered" evidence="10">
    <location>
        <begin position="1"/>
        <end position="129"/>
    </location>
</feature>
<feature type="region of interest" description="Disordered" evidence="10">
    <location>
        <begin position="306"/>
        <end position="332"/>
    </location>
</feature>
<feature type="compositionally biased region" description="Polar residues" evidence="10">
    <location>
        <begin position="3464"/>
        <end position="3479"/>
    </location>
</feature>
<feature type="compositionally biased region" description="Basic and acidic residues" evidence="10">
    <location>
        <begin position="3117"/>
        <end position="3127"/>
    </location>
</feature>
<dbReference type="PROSITE" id="PS50157">
    <property type="entry name" value="ZINC_FINGER_C2H2_2"/>
    <property type="match status" value="7"/>
</dbReference>
<evidence type="ECO:0000256" key="1">
    <source>
        <dbReference type="ARBA" id="ARBA00004123"/>
    </source>
</evidence>
<evidence type="ECO:0000259" key="11">
    <source>
        <dbReference type="PROSITE" id="PS50157"/>
    </source>
</evidence>
<feature type="compositionally biased region" description="Polar residues" evidence="10">
    <location>
        <begin position="3193"/>
        <end position="3216"/>
    </location>
</feature>
<feature type="compositionally biased region" description="Low complexity" evidence="10">
    <location>
        <begin position="3535"/>
        <end position="3546"/>
    </location>
</feature>
<feature type="domain" description="C2H2-type" evidence="11">
    <location>
        <begin position="4248"/>
        <end position="4275"/>
    </location>
</feature>
<feature type="compositionally biased region" description="Basic and acidic residues" evidence="10">
    <location>
        <begin position="3672"/>
        <end position="3688"/>
    </location>
</feature>
<feature type="domain" description="C2H2-type" evidence="11">
    <location>
        <begin position="2816"/>
        <end position="2843"/>
    </location>
</feature>
<evidence type="ECO:0000256" key="2">
    <source>
        <dbReference type="ARBA" id="ARBA00022723"/>
    </source>
</evidence>
<dbReference type="InterPro" id="IPR051969">
    <property type="entry name" value="Zinc-finger_DNA-bd_regulators"/>
</dbReference>
<feature type="non-terminal residue" evidence="12">
    <location>
        <position position="1"/>
    </location>
</feature>
<feature type="region of interest" description="Disordered" evidence="10">
    <location>
        <begin position="1366"/>
        <end position="1385"/>
    </location>
</feature>
<feature type="region of interest" description="Disordered" evidence="10">
    <location>
        <begin position="2748"/>
        <end position="2788"/>
    </location>
</feature>
<feature type="region of interest" description="Disordered" evidence="10">
    <location>
        <begin position="2986"/>
        <end position="3018"/>
    </location>
</feature>
<evidence type="ECO:0000256" key="6">
    <source>
        <dbReference type="ARBA" id="ARBA00023015"/>
    </source>
</evidence>
<dbReference type="EMBL" id="BLXT01004371">
    <property type="protein sequence ID" value="GFO12181.1"/>
    <property type="molecule type" value="Genomic_DNA"/>
</dbReference>
<keyword evidence="6" id="KW-0805">Transcription regulation</keyword>
<dbReference type="GO" id="GO:0005634">
    <property type="term" value="C:nucleus"/>
    <property type="evidence" value="ECO:0007669"/>
    <property type="project" value="UniProtKB-SubCell"/>
</dbReference>
<evidence type="ECO:0000256" key="9">
    <source>
        <dbReference type="PROSITE-ProRule" id="PRU00042"/>
    </source>
</evidence>
<dbReference type="GO" id="GO:0000981">
    <property type="term" value="F:DNA-binding transcription factor activity, RNA polymerase II-specific"/>
    <property type="evidence" value="ECO:0007669"/>
    <property type="project" value="TreeGrafter"/>
</dbReference>
<feature type="compositionally biased region" description="Polar residues" evidence="10">
    <location>
        <begin position="1496"/>
        <end position="1523"/>
    </location>
</feature>
<feature type="region of interest" description="Disordered" evidence="10">
    <location>
        <begin position="2905"/>
        <end position="2966"/>
    </location>
</feature>
<feature type="compositionally biased region" description="Low complexity" evidence="10">
    <location>
        <begin position="2048"/>
        <end position="2067"/>
    </location>
</feature>
<dbReference type="SMART" id="SM00451">
    <property type="entry name" value="ZnF_U1"/>
    <property type="match status" value="3"/>
</dbReference>
<feature type="domain" description="C2H2-type" evidence="11">
    <location>
        <begin position="4220"/>
        <end position="4247"/>
    </location>
</feature>
<feature type="region of interest" description="Disordered" evidence="10">
    <location>
        <begin position="3452"/>
        <end position="3496"/>
    </location>
</feature>
<feature type="compositionally biased region" description="Low complexity" evidence="10">
    <location>
        <begin position="3228"/>
        <end position="3242"/>
    </location>
</feature>
<feature type="compositionally biased region" description="Low complexity" evidence="10">
    <location>
        <begin position="3251"/>
        <end position="3264"/>
    </location>
</feature>
<feature type="domain" description="C2H2-type" evidence="11">
    <location>
        <begin position="572"/>
        <end position="599"/>
    </location>
</feature>
<feature type="compositionally biased region" description="Polar residues" evidence="10">
    <location>
        <begin position="2468"/>
        <end position="2477"/>
    </location>
</feature>
<keyword evidence="4 9" id="KW-0863">Zinc-finger</keyword>
<feature type="region of interest" description="Disordered" evidence="10">
    <location>
        <begin position="2213"/>
        <end position="2234"/>
    </location>
</feature>
<feature type="region of interest" description="Disordered" evidence="10">
    <location>
        <begin position="1007"/>
        <end position="1028"/>
    </location>
</feature>
<dbReference type="Gene3D" id="3.30.160.60">
    <property type="entry name" value="Classic Zinc Finger"/>
    <property type="match status" value="5"/>
</dbReference>
<feature type="compositionally biased region" description="Polar residues" evidence="10">
    <location>
        <begin position="3076"/>
        <end position="3088"/>
    </location>
</feature>
<feature type="compositionally biased region" description="Basic and acidic residues" evidence="10">
    <location>
        <begin position="3759"/>
        <end position="3794"/>
    </location>
</feature>
<dbReference type="GO" id="GO:0008270">
    <property type="term" value="F:zinc ion binding"/>
    <property type="evidence" value="ECO:0007669"/>
    <property type="project" value="UniProtKB-KW"/>
</dbReference>
<evidence type="ECO:0000256" key="5">
    <source>
        <dbReference type="ARBA" id="ARBA00022833"/>
    </source>
</evidence>
<feature type="compositionally biased region" description="Polar residues" evidence="10">
    <location>
        <begin position="2519"/>
        <end position="2536"/>
    </location>
</feature>
<feature type="compositionally biased region" description="Polar residues" evidence="10">
    <location>
        <begin position="4480"/>
        <end position="4491"/>
    </location>
</feature>
<evidence type="ECO:0000256" key="10">
    <source>
        <dbReference type="SAM" id="MobiDB-lite"/>
    </source>
</evidence>
<evidence type="ECO:0000256" key="8">
    <source>
        <dbReference type="ARBA" id="ARBA00023242"/>
    </source>
</evidence>
<feature type="compositionally biased region" description="Low complexity" evidence="10">
    <location>
        <begin position="22"/>
        <end position="39"/>
    </location>
</feature>
<dbReference type="GO" id="GO:0000978">
    <property type="term" value="F:RNA polymerase II cis-regulatory region sequence-specific DNA binding"/>
    <property type="evidence" value="ECO:0007669"/>
    <property type="project" value="TreeGrafter"/>
</dbReference>
<sequence length="4528" mass="482950">SLETQAVADNGAGRSTKRRRVSAGGSSVDGSGAKDSGGSELESMDRPERTQRQTRSSSNAQPTSRKASILSRAATAPDNVSATSNSSHTLPSSPTSLALSTTPSASTSSSSSTRGSSPIPPEAVKESQAVPSIPFSSPLSSAKPHVILARHTPPATLVASSSSGPVKNVTAYSTSGGVGGAEVISGICKDLPAEAAPTHSLPEYTMTIDPAVLDRAQGQLVIVDPLSSEEISLTVGNQQQHDQQQQYLAFSSQEQKVRCPMHASASDSIEQAERVNSSPGALTISLKASPQSDLKGELPDLHINVSECGAGGDSPSNSEKPKQIRERRSTRSLEALFQVTDSELQNMREDPSNPADGMTASDEKLLNDQQKYVFLKDFNLMDLPDTAQIFITSSSTASSTDFHNQDQKKGIFPSKSVKTSGDALLVPSTTTATASISSSAVPGTSSISNSVMAAIGEAGINAGAITLGLKDLDTLTLYMPNSQDSKRQPGSDLQLLEAVKLLNPGVVPSTTIAVSTAGQSQQQNVVKQEGIEKNIKVTTSVASDPPLPDGNGKRKQPQQTTSDGKAAKVGKYKCSYCDITCAKPSVLEKHLRTHTNERPFPCVVCGVSFKTKSNLSKHWKSNSHVSRTGISCIPSVQDGSEAVGSVVEDREKEGQLVEENVSHSADKIAACVIEGVDKSSNSSQSLLFKSQDESLDDSGAAGLPGSSLEGLAQSAAKEGVKKEIVDAKLGSSQESSELVTKQSHGVLEGIRQKIDKNKRQQQEGWFNRVFKAFDKPSQSELVKYCEVHNLVRPNIICMDDIAEAGEVLGELESLKAQASNDLSKQCNGEPKLPILMTHEFISGDRMRIKVLSPRLEFAINAEARGTTLNINTKDQNEAIAKNVGFQKSEIRSSLGSSGGTVLKMLSTPSIQPGLLNKTSMSIASQFDTSHNLLSAQPIQSRPLLSSHSSDLTADRVSTTFDTLSSKRLKTFSHSGSDHSLSSLPSVFSQSSREASFDENARKILETSVSTSVDPSLSSMPSRNPLLGNSKSTAAFSTLATNSDTNKRSLVYQHALDTEQAGLPVRGQFKSGAASLTLMKDIVEHRIQKIISTNAEVVEKSPIVEMPRSKNRYLRQASDSTGFHTMRLSDLQGQVVSTSSSLGLKPGNALLAVDKNADRTAVKKKLAASLSVGDSTGKEKDGIGTSGLLRPDHLVRRSNSTSSLKALGRADEMGTKSSVLAAALTSPSPTMLLAPTTSDLSGPQKGFGLMQVDGLVHTVAVSQQGGLIVLPHSQQHQHLQHGVILAQQLQKTSSQTEAHSAKSLTQPQLAALSKAQLLCFSAADFSSKPSVSQTGHGMLSSSPSGGGIVAVQDVKLQEANLASTSPAVLAPQNMSTTPPTKIVQGPGPREIQIQIQLSQPSDGNSTGGTSSVHDQTPKSSLHLASRATTVTSEAASIIGSILQAPKQHGSVNNQSIHQLSSASNAKLESPLVSALTEATTLYEPSHMTQVNSYSPLKNSVSLGGQPHDISTSMGKNKIGSSGSLHDQKRLMSRQSSAPGIFQPSSSNVMSALQQRLSIPVNSDSQILLQQIGSLPQGVQSLSSQQSSNAALSASSQTPIAVAKPLGSSDSKDRSQLKLLTTEHFKSQGLSDGLAAAAREYILSGPIVCSDCSEKFAQVSDLHQHRAKGLCSANPTSTLRRSLSEKHVLLTDLHPESLNKTESEVQSKPLIANNSGTDFEQNTTESSSLSKSLTVAGGIETLTDGSKSGNTSSLSDASTVPITTSSGVVGATQSPSNDKNQLPSNTVADNSSQFTLRRKKGRPKGSKNRPKDLNLVIAKARGAATTGVPTGSLETEGGAGAIKQNLVSQGQAGQLVFVQGGQYPKLLLPRSSSITTKPQETVAVIAKASAPAHRAVVISSASSLPSSTGANLVAGSWLASSASSTGKVVLSFPVSGVAPLTPVTPSSSNPPSNPTQLQILSHNRSRPELTLNISTANTVSPRVIPYIPAVTFHSVESPGIQVTERKIAQAVSQVPSQLAPTPVTPLTPATPDTPTDLAGTRRRLKDKLLQKQSLSSDRGSIDSNASSSSGVRGEKKNQIPPTAITGSLSTASEAMPQYSTALLSSSAHLLNPPLPSVTKPTTSSNSALRATLTKPVVSSSKLGSLPTAVITSAVMGGKSGSEQAMERNSSRLSPTVVSEGMLRLTSEPGGDHIHHPPVLRAFSEPAIDTPIKKMRRHRSYVPSPLSIEDNKSEDGASKTMAKVMTPTTKDFMQHNQFLQATPCSPAPGKPRALSFTHSLRTDSESGSMKDSFDSGLGLHSLSQESGQLTATGSQKSFYFSKASSYTSLGSLDPGTANSDMLMIDLSGENFNNVTIPINFGQPFVSTYQLQSGPLLTEWNHPSRATGMHVTLSSITLAGSKLVLPAVNSGDNLLKERRNWLTKRSICLHRIFQVPSQLWHLSAPNTLDALTAMAFALGNPSPTRLIQSLLAQPKSSSGSTDCAGRAISPVESSKNASEKSEAGNPSDKDKLLPQGSLIKAINNDQNMDQGETAKSIQGSEKSESKTFLNKEVCPVEEEMSAHLGSVSATSHSSIHGLQELRARLASIGRFTLGNASSATDHQAEAVSSKRPPSPLKLETPTKGSTFQLASLYPSTPLSHPVPAASQSVMCGHQCPTLYSCAHVTFCCIQKPQPMYVAVKHNRRVSMYSNWRLATHNPNPEGLTPRMLLALYRSGSVSDPVYSQCLRTTRGGGNQTHSSYWTFHRSKAEHGLTIRSKSHEKSHSMDLHRSSSTESSLTSAKENLSNNNNRKQRLKMCRTAGGFKSDEQYEYVRGRGYGKYVCHMCHIRCKKPSMLKKHLRTHTDLRPYNCRHCHFSFKTKGNLTKHMKSKSHQKKCFELGIIPVPTSVDESQIDAAALKEQVRISREATIQDGTAALGSGDEGEDDEGDEEEEMDDEDIEGGDEDEEDEKMRSLSTSSSFEQDHSGLTSPRVLKRQLSVDEASPMFVFGHGQQQRASITSSASLQSSSEDMDSRIPLSHRASSPNYINTEIARSLQDLAQPKKIESKEIVDEAAQRDVQRKLQALISQLMAEKKPLSGLKVSTLSDGASKPNSAAAAEPLPTAKDVSDTLPEGNKNSLELPRSESVGKDLINDDEPQDETMLSSDIRPLPPEDNEMNELPEDNARKKHSTVAKARQSPVFFRPSGGLVTDEKDNNLAAKNQLPSSERGPQSSGVSIQSLARPSHLSLVQVASSRPSSDLPELSSPSKQNKPSEHASLNPPSPSLLAFLPPYASSRQSQKLSADQGPIIGQFVRKAASADAMGIAMPLGADKDNALTPRLVLEGQSHPFQFNIPFPGHSQGIEEEDENDETPAILGTHKFLHPIPIVTITGASSGTPSPSFDDSPLIMSPVEDTDPKADTPLDITTLASHTREVKDASLVDTSPSFSSATMAQSSTATAVARANITTHTMIREQLSATSLSSTPTLPSFNQQSAPALRSSTKASSLEHKGRSNSVTSSLPTSCLQSDSAIASLVHKSSLPFLPFTNPDVCNSLQDKNQLSSSENENANTTNPAGLPISRRTRRLSSGKSRFLRRQRSLDDGTAFPSVNMDVFDQSSTKGSSHSQSSIVNDQSGLPSARSPGERPHELVKSRSFHHHPLVTDEPVKASGRANEVSTKIEKITQSNVVERNAPLPSVDSHSKELFIQDGQKDKEKHKFRPVDTSMSELERSSSNEAAGHQDNLDCKFCSIEFSTKEKFQEHLKSRAHIRVLETLGALPAGTYERLQHSEQREATQRAHEQHKKEEKRDREQRDLKEYEKDVMGQLQPTSVLHTEGKPGSSSDATSKESETTKPIGGLDFNSLDRANTANLGIRHGEEQVVLKASLSREGQFVRRAHSQVDMPSFGGGSRVGKPPLLKRKISMPSSGLKSLENATVLSSPHLKDDLRRSLAKRARQGLLAGSFSSSHGSRDMGEWADADTEARLVIDEQGNTQGNFLNSPKSGQSAASPTNIVPQSSALVGSSFSPVSVSVPHQITHSITTTSQIFPLLQTSQANSSIVVSTIPSSHPHPLQQLPPASVQLEALAQGSSMRLPSRTPDSSMTNINILKEQKPVVATPLVSSTPSGILGKTIVLVSPPTSSSIIYGQLADPGKMQAEYLQQGQGNANTVSRSQPILNKPLIVVNPRTSTSLNESSEAKLSSFYKARFSQSQSQTSQSLPPLHRISSTPVSETKTVTLMSTVSEVGNRQFACGLCDLSFPSEELRKTHVQTHAEPRPHVCEFCDAGFTNSRSLRIHLLTHGQDRPYICGNCGDTFANMSDLQSHYSSHSSTSIASNQWNLTTQLSTGTSQSASPLQVQDLANEESSAESKENGQGGTMKLLSQSLLGQSLDTSSPVQQQQQQQHGDIQNELLAFVTETVAGKLNAETESGKTPGRAESNPKAKGYGVDHGSSRFLEDNLDNYGSDQDDSGVSAAWEELKQQTGADIFVQGFRVEENDSYDDSDGGPACNTKENGNGNQGVSSADPPRHLMIDDGVDGSIEQQMEMEIDEGNKLESSSG</sequence>
<feature type="compositionally biased region" description="Low complexity" evidence="10">
    <location>
        <begin position="81"/>
        <end position="117"/>
    </location>
</feature>
<dbReference type="PROSITE" id="PS00028">
    <property type="entry name" value="ZINC_FINGER_C2H2_1"/>
    <property type="match status" value="8"/>
</dbReference>
<feature type="compositionally biased region" description="Polar residues" evidence="10">
    <location>
        <begin position="2776"/>
        <end position="2785"/>
    </location>
</feature>
<evidence type="ECO:0000256" key="4">
    <source>
        <dbReference type="ARBA" id="ARBA00022771"/>
    </source>
</evidence>
<dbReference type="InterPro" id="IPR003604">
    <property type="entry name" value="Matrin/U1-like-C_Znf_C2H2"/>
</dbReference>
<feature type="compositionally biased region" description="Acidic residues" evidence="10">
    <location>
        <begin position="3148"/>
        <end position="3157"/>
    </location>
</feature>
<feature type="compositionally biased region" description="Basic and acidic residues" evidence="10">
    <location>
        <begin position="2493"/>
        <end position="2508"/>
    </location>
</feature>
<keyword evidence="3" id="KW-0677">Repeat</keyword>
<evidence type="ECO:0000313" key="12">
    <source>
        <dbReference type="EMBL" id="GFO12181.1"/>
    </source>
</evidence>
<feature type="region of interest" description="Disordered" evidence="10">
    <location>
        <begin position="3528"/>
        <end position="3631"/>
    </location>
</feature>
<dbReference type="InterPro" id="IPR013087">
    <property type="entry name" value="Znf_C2H2_type"/>
</dbReference>
<feature type="region of interest" description="Disordered" evidence="10">
    <location>
        <begin position="2468"/>
        <end position="2543"/>
    </location>
</feature>